<dbReference type="Pfam" id="PF01243">
    <property type="entry name" value="PNPOx_N"/>
    <property type="match status" value="1"/>
</dbReference>
<dbReference type="GO" id="GO:0005829">
    <property type="term" value="C:cytosol"/>
    <property type="evidence" value="ECO:0007669"/>
    <property type="project" value="TreeGrafter"/>
</dbReference>
<keyword evidence="1" id="KW-0560">Oxidoreductase</keyword>
<dbReference type="NCBIfam" id="TIGR03666">
    <property type="entry name" value="Rv2061_F420"/>
    <property type="match status" value="1"/>
</dbReference>
<sequence>MDNPFGAAGTSNYVLLTTFRRNGTPVGTPVWAVLDEGRLLVWTTADSGKVKRLRNNPTVALQPCNVGGKARGPVVDGTARILDEAGAERVRRLIKRKYSVQGWLVVTGSLIRRGRSGTVGIEITAEH</sequence>
<dbReference type="KEGG" id="ntp:CRH09_17475"/>
<dbReference type="AlphaFoldDB" id="A0A291RJD2"/>
<dbReference type="PANTHER" id="PTHR35176">
    <property type="entry name" value="HEME OXYGENASE HI_0854-RELATED"/>
    <property type="match status" value="1"/>
</dbReference>
<dbReference type="GO" id="GO:0070967">
    <property type="term" value="F:coenzyme F420 binding"/>
    <property type="evidence" value="ECO:0007669"/>
    <property type="project" value="TreeGrafter"/>
</dbReference>
<organism evidence="3 4">
    <name type="scientific">Nocardia terpenica</name>
    <dbReference type="NCBI Taxonomy" id="455432"/>
    <lineage>
        <taxon>Bacteria</taxon>
        <taxon>Bacillati</taxon>
        <taxon>Actinomycetota</taxon>
        <taxon>Actinomycetes</taxon>
        <taxon>Mycobacteriales</taxon>
        <taxon>Nocardiaceae</taxon>
        <taxon>Nocardia</taxon>
    </lineage>
</organism>
<proteinExistence type="predicted"/>
<dbReference type="PANTHER" id="PTHR35176:SF11">
    <property type="entry name" value="PYRIDOXAMINE 5'-PHOSPHATE OXIDASE FAMILY PROTEIN"/>
    <property type="match status" value="1"/>
</dbReference>
<dbReference type="InterPro" id="IPR052019">
    <property type="entry name" value="F420H2_bilvrd_red/Heme_oxyg"/>
</dbReference>
<evidence type="ECO:0000256" key="1">
    <source>
        <dbReference type="ARBA" id="ARBA00023002"/>
    </source>
</evidence>
<accession>A0A291RJD2</accession>
<dbReference type="InterPro" id="IPR011576">
    <property type="entry name" value="Pyridox_Oxase_N"/>
</dbReference>
<dbReference type="InterPro" id="IPR012349">
    <property type="entry name" value="Split_barrel_FMN-bd"/>
</dbReference>
<dbReference type="GO" id="GO:0016627">
    <property type="term" value="F:oxidoreductase activity, acting on the CH-CH group of donors"/>
    <property type="evidence" value="ECO:0007669"/>
    <property type="project" value="TreeGrafter"/>
</dbReference>
<dbReference type="Gene3D" id="2.30.110.10">
    <property type="entry name" value="Electron Transport, Fmn-binding Protein, Chain A"/>
    <property type="match status" value="1"/>
</dbReference>
<dbReference type="Proteomes" id="UP000221961">
    <property type="component" value="Chromosome"/>
</dbReference>
<name>A0A291RJD2_9NOCA</name>
<evidence type="ECO:0000259" key="2">
    <source>
        <dbReference type="Pfam" id="PF01243"/>
    </source>
</evidence>
<dbReference type="EMBL" id="CP023778">
    <property type="protein sequence ID" value="ATL67721.1"/>
    <property type="molecule type" value="Genomic_DNA"/>
</dbReference>
<evidence type="ECO:0000313" key="4">
    <source>
        <dbReference type="Proteomes" id="UP000221961"/>
    </source>
</evidence>
<dbReference type="InterPro" id="IPR019965">
    <property type="entry name" value="PPOX_F420-dep_Rv2061_put"/>
</dbReference>
<evidence type="ECO:0000313" key="3">
    <source>
        <dbReference type="EMBL" id="ATL67721.1"/>
    </source>
</evidence>
<feature type="domain" description="Pyridoxamine 5'-phosphate oxidase N-terminal" evidence="2">
    <location>
        <begin position="11"/>
        <end position="125"/>
    </location>
</feature>
<protein>
    <submittedName>
        <fullName evidence="3">PPOX class F420-dependent enzyme</fullName>
    </submittedName>
</protein>
<dbReference type="SUPFAM" id="SSF50475">
    <property type="entry name" value="FMN-binding split barrel"/>
    <property type="match status" value="1"/>
</dbReference>
<gene>
    <name evidence="3" type="ORF">CRH09_17475</name>
</gene>
<reference evidence="3 4" key="1">
    <citation type="submission" date="2017-10" db="EMBL/GenBank/DDBJ databases">
        <title>Comparative genomics between pathogenic Norcardia.</title>
        <authorList>
            <person name="Zeng L."/>
        </authorList>
    </citation>
    <scope>NUCLEOTIDE SEQUENCE [LARGE SCALE GENOMIC DNA]</scope>
    <source>
        <strain evidence="3 4">NC_YFY_NT001</strain>
    </source>
</reference>
<dbReference type="RefSeq" id="WP_098694839.1">
    <property type="nucleotide sequence ID" value="NZ_CP023778.1"/>
</dbReference>
<dbReference type="GeneID" id="88359164"/>